<name>A0AAV4J1T2_9GAST</name>
<feature type="compositionally biased region" description="Polar residues" evidence="1">
    <location>
        <begin position="231"/>
        <end position="240"/>
    </location>
</feature>
<accession>A0AAV4J1T2</accession>
<keyword evidence="3" id="KW-1185">Reference proteome</keyword>
<feature type="compositionally biased region" description="Basic residues" evidence="1">
    <location>
        <begin position="287"/>
        <end position="296"/>
    </location>
</feature>
<feature type="compositionally biased region" description="Basic and acidic residues" evidence="1">
    <location>
        <begin position="343"/>
        <end position="360"/>
    </location>
</feature>
<gene>
    <name evidence="2" type="ORF">ElyMa_006781900</name>
</gene>
<evidence type="ECO:0000313" key="2">
    <source>
        <dbReference type="EMBL" id="GFS15909.1"/>
    </source>
</evidence>
<evidence type="ECO:0000256" key="1">
    <source>
        <dbReference type="SAM" id="MobiDB-lite"/>
    </source>
</evidence>
<organism evidence="2 3">
    <name type="scientific">Elysia marginata</name>
    <dbReference type="NCBI Taxonomy" id="1093978"/>
    <lineage>
        <taxon>Eukaryota</taxon>
        <taxon>Metazoa</taxon>
        <taxon>Spiralia</taxon>
        <taxon>Lophotrochozoa</taxon>
        <taxon>Mollusca</taxon>
        <taxon>Gastropoda</taxon>
        <taxon>Heterobranchia</taxon>
        <taxon>Euthyneura</taxon>
        <taxon>Panpulmonata</taxon>
        <taxon>Sacoglossa</taxon>
        <taxon>Placobranchoidea</taxon>
        <taxon>Plakobranchidae</taxon>
        <taxon>Elysia</taxon>
    </lineage>
</organism>
<feature type="region of interest" description="Disordered" evidence="1">
    <location>
        <begin position="195"/>
        <end position="360"/>
    </location>
</feature>
<feature type="compositionally biased region" description="Basic residues" evidence="1">
    <location>
        <begin position="151"/>
        <end position="165"/>
    </location>
</feature>
<feature type="compositionally biased region" description="Polar residues" evidence="1">
    <location>
        <begin position="206"/>
        <end position="215"/>
    </location>
</feature>
<sequence>MDLLLRHDPLAADLPESAQPLSASAIPRASKRPRCARCPGRLDRKISVFCSKCKVPVCKEHSVVVCSRSRSPTWPYYMQQPYGSRAGAKRVGFSDNYFGADLNNSNSTTVFVTFWSNMAPVWELCADSAYLNDPVVQYDEQDLLIEPTRSRSNKNCHKRRTHQQKRPQDKKMLTWSSCNFEAAFDKNQLIGHNRGREGSQKVVNPKIQTQNYKVSSTKRKSTNVADELLANTDNRGVSNRNSRHNNRKLKEEDVNTRTTNAKYQLSHQKYHQHHYHKNKRSFDHQNRNRNGRHPHSHPTGLNNNSSEDPKEHRDCDVSTVRLRRRRSHHRGEHKRRAVTWSDADGKPGHDKTSNKRENRQMDLTDISNNWLFGLFSKSKEDPRKAEERFYGGLGYDQTTVLKRYTTLPVYM</sequence>
<feature type="compositionally biased region" description="Basic and acidic residues" evidence="1">
    <location>
        <begin position="307"/>
        <end position="316"/>
    </location>
</feature>
<proteinExistence type="predicted"/>
<dbReference type="AlphaFoldDB" id="A0AAV4J1T2"/>
<dbReference type="Proteomes" id="UP000762676">
    <property type="component" value="Unassembled WGS sequence"/>
</dbReference>
<feature type="compositionally biased region" description="Basic residues" evidence="1">
    <location>
        <begin position="268"/>
        <end position="279"/>
    </location>
</feature>
<evidence type="ECO:0008006" key="4">
    <source>
        <dbReference type="Google" id="ProtNLM"/>
    </source>
</evidence>
<comment type="caution">
    <text evidence="2">The sequence shown here is derived from an EMBL/GenBank/DDBJ whole genome shotgun (WGS) entry which is preliminary data.</text>
</comment>
<protein>
    <recommendedName>
        <fullName evidence="4">PiggyBac transposable element-derived protein domain-containing protein</fullName>
    </recommendedName>
</protein>
<evidence type="ECO:0000313" key="3">
    <source>
        <dbReference type="Proteomes" id="UP000762676"/>
    </source>
</evidence>
<feature type="region of interest" description="Disordered" evidence="1">
    <location>
        <begin position="149"/>
        <end position="172"/>
    </location>
</feature>
<feature type="compositionally biased region" description="Basic residues" evidence="1">
    <location>
        <begin position="321"/>
        <end position="337"/>
    </location>
</feature>
<dbReference type="EMBL" id="BMAT01013597">
    <property type="protein sequence ID" value="GFS15909.1"/>
    <property type="molecule type" value="Genomic_DNA"/>
</dbReference>
<reference evidence="2 3" key="1">
    <citation type="journal article" date="2021" name="Elife">
        <title>Chloroplast acquisition without the gene transfer in kleptoplastic sea slugs, Plakobranchus ocellatus.</title>
        <authorList>
            <person name="Maeda T."/>
            <person name="Takahashi S."/>
            <person name="Yoshida T."/>
            <person name="Shimamura S."/>
            <person name="Takaki Y."/>
            <person name="Nagai Y."/>
            <person name="Toyoda A."/>
            <person name="Suzuki Y."/>
            <person name="Arimoto A."/>
            <person name="Ishii H."/>
            <person name="Satoh N."/>
            <person name="Nishiyama T."/>
            <person name="Hasebe M."/>
            <person name="Maruyama T."/>
            <person name="Minagawa J."/>
            <person name="Obokata J."/>
            <person name="Shigenobu S."/>
        </authorList>
    </citation>
    <scope>NUCLEOTIDE SEQUENCE [LARGE SCALE GENOMIC DNA]</scope>
</reference>